<proteinExistence type="predicted"/>
<feature type="region of interest" description="Disordered" evidence="1">
    <location>
        <begin position="1"/>
        <end position="25"/>
    </location>
</feature>
<dbReference type="PANTHER" id="PTHR10138">
    <property type="entry name" value="TRYPTOPHAN 2,3-DIOXYGENASE"/>
    <property type="match status" value="1"/>
</dbReference>
<dbReference type="InterPro" id="IPR037217">
    <property type="entry name" value="Trp/Indoleamine_2_3_dOase-like"/>
</dbReference>
<sequence length="468" mass="50668">MRAAKHGGRPPPGRPPGGAGDVTLSYPPAAPVVRAADSLGPMMRDTPSDSALTAVNGWLSDPEPELFPFDAVLREIQTTGKHFLPGPLATALEGARALCRSGAVPGDACGGSVLRAFLDCALDKHDGRYSYRSYLCLPLLEDLVRGPRPRVAGTELVGLLVADALRYELAADRDPPATLPQGRPDATVRHKRLRYGLRLLSGYAPAGSEKADVDRLSHARGSELPELEKVLDSMAPQVDPVVGRRIALSMQPVYLLHDEYLFLRVLQSYETVFTALVGCARQARDLLGRGRPGGAVAALTEAAGQLDRASLLFSLLATMDIGGFRRFRQYTEGSSAIQSEQYKRFEWLCGSPREERRLSPAFGSVPSVAEQAAADPGSISLAYLAVRESKSFTAEQWSALDAALARLEHSHQHWKATHHSLAARMIGDAAGSGYTAGVPYLDDCLGNRLFWRLGERYLPVSREPARRP</sequence>
<dbReference type="EMBL" id="BAAATR010000011">
    <property type="protein sequence ID" value="GAA2246219.1"/>
    <property type="molecule type" value="Genomic_DNA"/>
</dbReference>
<evidence type="ECO:0000313" key="2">
    <source>
        <dbReference type="EMBL" id="GAA2246219.1"/>
    </source>
</evidence>
<dbReference type="Proteomes" id="UP001500305">
    <property type="component" value="Unassembled WGS sequence"/>
</dbReference>
<keyword evidence="3" id="KW-1185">Reference proteome</keyword>
<dbReference type="SUPFAM" id="SSF140959">
    <property type="entry name" value="Indolic compounds 2,3-dioxygenase-like"/>
    <property type="match status" value="1"/>
</dbReference>
<reference evidence="2 3" key="1">
    <citation type="journal article" date="2019" name="Int. J. Syst. Evol. Microbiol.">
        <title>The Global Catalogue of Microorganisms (GCM) 10K type strain sequencing project: providing services to taxonomists for standard genome sequencing and annotation.</title>
        <authorList>
            <consortium name="The Broad Institute Genomics Platform"/>
            <consortium name="The Broad Institute Genome Sequencing Center for Infectious Disease"/>
            <person name="Wu L."/>
            <person name="Ma J."/>
        </authorList>
    </citation>
    <scope>NUCLEOTIDE SEQUENCE [LARGE SCALE GENOMIC DNA]</scope>
    <source>
        <strain evidence="2 3">JCM 7356</strain>
    </source>
</reference>
<gene>
    <name evidence="2" type="ORF">GCM10010430_30260</name>
</gene>
<protein>
    <recommendedName>
        <fullName evidence="4">Tryptophan 2,3-dioxygenase</fullName>
    </recommendedName>
</protein>
<dbReference type="InterPro" id="IPR004981">
    <property type="entry name" value="Trp_2_3_dOase"/>
</dbReference>
<evidence type="ECO:0008006" key="4">
    <source>
        <dbReference type="Google" id="ProtNLM"/>
    </source>
</evidence>
<comment type="caution">
    <text evidence="2">The sequence shown here is derived from an EMBL/GenBank/DDBJ whole genome shotgun (WGS) entry which is preliminary data.</text>
</comment>
<accession>A0ABN3E147</accession>
<evidence type="ECO:0000256" key="1">
    <source>
        <dbReference type="SAM" id="MobiDB-lite"/>
    </source>
</evidence>
<dbReference type="PANTHER" id="PTHR10138:SF0">
    <property type="entry name" value="TRYPTOPHAN 2,3-DIOXYGENASE"/>
    <property type="match status" value="1"/>
</dbReference>
<organism evidence="2 3">
    <name type="scientific">Kitasatospora cystarginea</name>
    <dbReference type="NCBI Taxonomy" id="58350"/>
    <lineage>
        <taxon>Bacteria</taxon>
        <taxon>Bacillati</taxon>
        <taxon>Actinomycetota</taxon>
        <taxon>Actinomycetes</taxon>
        <taxon>Kitasatosporales</taxon>
        <taxon>Streptomycetaceae</taxon>
        <taxon>Kitasatospora</taxon>
    </lineage>
</organism>
<evidence type="ECO:0000313" key="3">
    <source>
        <dbReference type="Proteomes" id="UP001500305"/>
    </source>
</evidence>
<dbReference type="Gene3D" id="1.20.58.480">
    <property type="match status" value="1"/>
</dbReference>
<name>A0ABN3E147_9ACTN</name>